<keyword evidence="4" id="KW-0249">Electron transport</keyword>
<dbReference type="GO" id="GO:0046872">
    <property type="term" value="F:metal ion binding"/>
    <property type="evidence" value="ECO:0007669"/>
    <property type="project" value="UniProtKB-KW"/>
</dbReference>
<keyword evidence="3" id="KW-0479">Metal-binding</keyword>
<dbReference type="CDD" id="cd01041">
    <property type="entry name" value="Rubrerythrin"/>
    <property type="match status" value="1"/>
</dbReference>
<name>A0A9D1ND10_9FIRM</name>
<dbReference type="SUPFAM" id="SSF47240">
    <property type="entry name" value="Ferritin-like"/>
    <property type="match status" value="1"/>
</dbReference>
<dbReference type="InterPro" id="IPR048574">
    <property type="entry name" value="RUBY_RBDX"/>
</dbReference>
<evidence type="ECO:0000313" key="7">
    <source>
        <dbReference type="EMBL" id="HIV00273.1"/>
    </source>
</evidence>
<dbReference type="PROSITE" id="PS50905">
    <property type="entry name" value="FERRITIN_LIKE"/>
    <property type="match status" value="1"/>
</dbReference>
<dbReference type="Pfam" id="PF02915">
    <property type="entry name" value="Rubrerythrin"/>
    <property type="match status" value="1"/>
</dbReference>
<keyword evidence="5" id="KW-0408">Iron</keyword>
<dbReference type="GO" id="GO:0016491">
    <property type="term" value="F:oxidoreductase activity"/>
    <property type="evidence" value="ECO:0007669"/>
    <property type="project" value="InterPro"/>
</dbReference>
<evidence type="ECO:0000256" key="5">
    <source>
        <dbReference type="ARBA" id="ARBA00023004"/>
    </source>
</evidence>
<reference evidence="7" key="1">
    <citation type="submission" date="2020-10" db="EMBL/GenBank/DDBJ databases">
        <authorList>
            <person name="Gilroy R."/>
        </authorList>
    </citation>
    <scope>NUCLEOTIDE SEQUENCE</scope>
    <source>
        <strain evidence="7">23406</strain>
    </source>
</reference>
<evidence type="ECO:0000256" key="4">
    <source>
        <dbReference type="ARBA" id="ARBA00022982"/>
    </source>
</evidence>
<evidence type="ECO:0000256" key="2">
    <source>
        <dbReference type="ARBA" id="ARBA00022448"/>
    </source>
</evidence>
<dbReference type="InterPro" id="IPR003251">
    <property type="entry name" value="Rr_diiron-bd_dom"/>
</dbReference>
<evidence type="ECO:0000313" key="8">
    <source>
        <dbReference type="Proteomes" id="UP000886891"/>
    </source>
</evidence>
<feature type="domain" description="Ferritin-like diiron" evidence="6">
    <location>
        <begin position="2"/>
        <end position="151"/>
    </location>
</feature>
<dbReference type="InterPro" id="IPR052364">
    <property type="entry name" value="Rubrerythrin"/>
</dbReference>
<evidence type="ECO:0000256" key="1">
    <source>
        <dbReference type="ARBA" id="ARBA00001965"/>
    </source>
</evidence>
<comment type="cofactor">
    <cofactor evidence="1">
        <name>Fe(3+)</name>
        <dbReference type="ChEBI" id="CHEBI:29034"/>
    </cofactor>
</comment>
<dbReference type="InterPro" id="IPR009040">
    <property type="entry name" value="Ferritin-like_diiron"/>
</dbReference>
<dbReference type="Pfam" id="PF21349">
    <property type="entry name" value="RUBY_RBDX"/>
    <property type="match status" value="1"/>
</dbReference>
<dbReference type="AlphaFoldDB" id="A0A9D1ND10"/>
<comment type="caution">
    <text evidence="7">The sequence shown here is derived from an EMBL/GenBank/DDBJ whole genome shotgun (WGS) entry which is preliminary data.</text>
</comment>
<dbReference type="Gene3D" id="1.20.1260.10">
    <property type="match status" value="1"/>
</dbReference>
<dbReference type="Gene3D" id="2.20.28.10">
    <property type="match status" value="1"/>
</dbReference>
<proteinExistence type="predicted"/>
<dbReference type="InterPro" id="IPR012347">
    <property type="entry name" value="Ferritin-like"/>
</dbReference>
<reference evidence="7" key="2">
    <citation type="journal article" date="2021" name="PeerJ">
        <title>Extensive microbial diversity within the chicken gut microbiome revealed by metagenomics and culture.</title>
        <authorList>
            <person name="Gilroy R."/>
            <person name="Ravi A."/>
            <person name="Getino M."/>
            <person name="Pursley I."/>
            <person name="Horton D.L."/>
            <person name="Alikhan N.F."/>
            <person name="Baker D."/>
            <person name="Gharbi K."/>
            <person name="Hall N."/>
            <person name="Watson M."/>
            <person name="Adriaenssens E.M."/>
            <person name="Foster-Nyarko E."/>
            <person name="Jarju S."/>
            <person name="Secka A."/>
            <person name="Antonio M."/>
            <person name="Oren A."/>
            <person name="Chaudhuri R.R."/>
            <person name="La Ragione R."/>
            <person name="Hildebrand F."/>
            <person name="Pallen M.J."/>
        </authorList>
    </citation>
    <scope>NUCLEOTIDE SEQUENCE</scope>
    <source>
        <strain evidence="7">23406</strain>
    </source>
</reference>
<evidence type="ECO:0000259" key="6">
    <source>
        <dbReference type="PROSITE" id="PS50905"/>
    </source>
</evidence>
<protein>
    <recommendedName>
        <fullName evidence="6">Ferritin-like diiron domain-containing protein</fullName>
    </recommendedName>
</protein>
<dbReference type="PANTHER" id="PTHR43865:SF1">
    <property type="entry name" value="RUBRERYTHRIN-RELATED"/>
    <property type="match status" value="1"/>
</dbReference>
<keyword evidence="2" id="KW-0813">Transport</keyword>
<dbReference type="SUPFAM" id="SSF57802">
    <property type="entry name" value="Rubredoxin-like"/>
    <property type="match status" value="1"/>
</dbReference>
<evidence type="ECO:0000256" key="3">
    <source>
        <dbReference type="ARBA" id="ARBA00022723"/>
    </source>
</evidence>
<accession>A0A9D1ND10</accession>
<dbReference type="EMBL" id="DVOH01000028">
    <property type="protein sequence ID" value="HIV00273.1"/>
    <property type="molecule type" value="Genomic_DNA"/>
</dbReference>
<sequence length="197" mass="22701">MKLIDSKTYQNLAKSYAGECQAMVRYRFIEYGAREAGYKALADLIDKVVYNEFNHARMFYSFIQTACSGTIDNIDISAGYPFKEKWNLLDNLRFAAEDEGKESDEIYATYEKIACEEGFKDIAGLYKNVRQVENCHRLLFQDLYQQMKSGTLYKKDHVVKWKCSGCGYEEEGKEAFQICPLCQAKQGEVMLKLNDNA</sequence>
<dbReference type="InterPro" id="IPR009078">
    <property type="entry name" value="Ferritin-like_SF"/>
</dbReference>
<dbReference type="PANTHER" id="PTHR43865">
    <property type="entry name" value="RUBRERYTHRIN-RELATED"/>
    <property type="match status" value="1"/>
</dbReference>
<gene>
    <name evidence="7" type="ORF">IAB14_04055</name>
</gene>
<dbReference type="Proteomes" id="UP000886891">
    <property type="component" value="Unassembled WGS sequence"/>
</dbReference>
<organism evidence="7 8">
    <name type="scientific">Candidatus Stercoripulliclostridium merdipullorum</name>
    <dbReference type="NCBI Taxonomy" id="2840952"/>
    <lineage>
        <taxon>Bacteria</taxon>
        <taxon>Bacillati</taxon>
        <taxon>Bacillota</taxon>
        <taxon>Clostridia</taxon>
        <taxon>Eubacteriales</taxon>
        <taxon>Candidatus Stercoripulliclostridium</taxon>
    </lineage>
</organism>